<dbReference type="InterPro" id="IPR036134">
    <property type="entry name" value="Crypto/Photolyase_FAD-like_sf"/>
</dbReference>
<keyword evidence="2" id="KW-0285">Flavoprotein</keyword>
<evidence type="ECO:0000313" key="6">
    <source>
        <dbReference type="Proteomes" id="UP001597641"/>
    </source>
</evidence>
<keyword evidence="3" id="KW-0274">FAD</keyword>
<evidence type="ECO:0000259" key="4">
    <source>
        <dbReference type="Pfam" id="PF03441"/>
    </source>
</evidence>
<comment type="caution">
    <text evidence="5">The sequence shown here is derived from an EMBL/GenBank/DDBJ whole genome shotgun (WGS) entry which is preliminary data.</text>
</comment>
<keyword evidence="6" id="KW-1185">Reference proteome</keyword>
<name>A0ABW6BP32_9BACT</name>
<organism evidence="5 6">
    <name type="scientific">Pontibacter toksunensis</name>
    <dbReference type="NCBI Taxonomy" id="1332631"/>
    <lineage>
        <taxon>Bacteria</taxon>
        <taxon>Pseudomonadati</taxon>
        <taxon>Bacteroidota</taxon>
        <taxon>Cytophagia</taxon>
        <taxon>Cytophagales</taxon>
        <taxon>Hymenobacteraceae</taxon>
        <taxon>Pontibacter</taxon>
    </lineage>
</organism>
<dbReference type="Proteomes" id="UP001597641">
    <property type="component" value="Unassembled WGS sequence"/>
</dbReference>
<dbReference type="Gene3D" id="1.10.579.10">
    <property type="entry name" value="DNA Cyclobutane Dipyrimidine Photolyase, subunit A, domain 3"/>
    <property type="match status" value="1"/>
</dbReference>
<dbReference type="SUPFAM" id="SSF48173">
    <property type="entry name" value="Cryptochrome/photolyase FAD-binding domain"/>
    <property type="match status" value="1"/>
</dbReference>
<feature type="domain" description="Cryptochrome/DNA photolyase FAD-binding" evidence="4">
    <location>
        <begin position="2"/>
        <end position="44"/>
    </location>
</feature>
<evidence type="ECO:0000313" key="5">
    <source>
        <dbReference type="EMBL" id="MFD2998772.1"/>
    </source>
</evidence>
<dbReference type="RefSeq" id="WP_377479085.1">
    <property type="nucleotide sequence ID" value="NZ_JBHUOX010000001.1"/>
</dbReference>
<dbReference type="InterPro" id="IPR005101">
    <property type="entry name" value="Cryptochr/Photolyase_FAD-bd"/>
</dbReference>
<proteinExistence type="predicted"/>
<dbReference type="PANTHER" id="PTHR11455:SF9">
    <property type="entry name" value="CRYPTOCHROME CIRCADIAN CLOCK 5 ISOFORM X1"/>
    <property type="match status" value="1"/>
</dbReference>
<protein>
    <submittedName>
        <fullName evidence="5">FAD-binding domain-containing protein</fullName>
    </submittedName>
</protein>
<reference evidence="6" key="1">
    <citation type="journal article" date="2019" name="Int. J. Syst. Evol. Microbiol.">
        <title>The Global Catalogue of Microorganisms (GCM) 10K type strain sequencing project: providing services to taxonomists for standard genome sequencing and annotation.</title>
        <authorList>
            <consortium name="The Broad Institute Genomics Platform"/>
            <consortium name="The Broad Institute Genome Sequencing Center for Infectious Disease"/>
            <person name="Wu L."/>
            <person name="Ma J."/>
        </authorList>
    </citation>
    <scope>NUCLEOTIDE SEQUENCE [LARGE SCALE GENOMIC DNA]</scope>
    <source>
        <strain evidence="6">KCTC 23984</strain>
    </source>
</reference>
<gene>
    <name evidence="5" type="ORF">ACFS7Z_00240</name>
</gene>
<evidence type="ECO:0000256" key="1">
    <source>
        <dbReference type="ARBA" id="ARBA00001974"/>
    </source>
</evidence>
<dbReference type="InterPro" id="IPR002081">
    <property type="entry name" value="Cryptochrome/DNA_photolyase_1"/>
</dbReference>
<dbReference type="PANTHER" id="PTHR11455">
    <property type="entry name" value="CRYPTOCHROME"/>
    <property type="match status" value="1"/>
</dbReference>
<evidence type="ECO:0000256" key="2">
    <source>
        <dbReference type="ARBA" id="ARBA00022630"/>
    </source>
</evidence>
<accession>A0ABW6BP32</accession>
<dbReference type="EMBL" id="JBHUOX010000001">
    <property type="protein sequence ID" value="MFD2998772.1"/>
    <property type="molecule type" value="Genomic_DNA"/>
</dbReference>
<evidence type="ECO:0000256" key="3">
    <source>
        <dbReference type="ARBA" id="ARBA00022827"/>
    </source>
</evidence>
<comment type="cofactor">
    <cofactor evidence="1">
        <name>FAD</name>
        <dbReference type="ChEBI" id="CHEBI:57692"/>
    </cofactor>
</comment>
<dbReference type="Pfam" id="PF03441">
    <property type="entry name" value="FAD_binding_7"/>
    <property type="match status" value="1"/>
</dbReference>
<sequence>MGNWQWAAGTGADAQPYFRIFNPDSQVKKFDKAHTYIRRWVPEFGTPAYPKPMVDHSKDRDRAIAAYKKAIALAAG</sequence>